<dbReference type="InterPro" id="IPR009706">
    <property type="entry name" value="DUF1287"/>
</dbReference>
<gene>
    <name evidence="1" type="ORF">OJ996_13780</name>
</gene>
<dbReference type="Pfam" id="PF06940">
    <property type="entry name" value="DUF1287"/>
    <property type="match status" value="1"/>
</dbReference>
<sequence>MRWIFLGLALLAPLPAQETGVKIVSAARKQVGVTLRYDPAYVSLVYPGGDVPKERGVCTDVIVRALREGLTQDLQKLVHEDMRANFGAYPKNWGLSRPDKNIDHRRVPNLQAFFKRRGFSVPVTKDPADYKPGDIVTCTVPPNLPHVMIVSDKKTDAGVPLMIHNIGAGAQEEDVLFEFPLTGHYRWK</sequence>
<reference evidence="1" key="1">
    <citation type="submission" date="2022-10" db="EMBL/GenBank/DDBJ databases">
        <title>Luteolibacter sp. GHJ8, whole genome shotgun sequencing project.</title>
        <authorList>
            <person name="Zhao G."/>
            <person name="Shen L."/>
        </authorList>
    </citation>
    <scope>NUCLEOTIDE SEQUENCE</scope>
    <source>
        <strain evidence="1">GHJ8</strain>
    </source>
</reference>
<dbReference type="EMBL" id="JAPDDR010000006">
    <property type="protein sequence ID" value="MCW1914652.1"/>
    <property type="molecule type" value="Genomic_DNA"/>
</dbReference>
<name>A0ABT3G477_9BACT</name>
<evidence type="ECO:0000313" key="2">
    <source>
        <dbReference type="Proteomes" id="UP001165653"/>
    </source>
</evidence>
<dbReference type="PIRSF" id="PIRSF011444">
    <property type="entry name" value="DUF1287"/>
    <property type="match status" value="1"/>
</dbReference>
<accession>A0ABT3G477</accession>
<keyword evidence="2" id="KW-1185">Reference proteome</keyword>
<protein>
    <submittedName>
        <fullName evidence="1">DUF1287 domain-containing protein</fullName>
    </submittedName>
</protein>
<dbReference type="Proteomes" id="UP001165653">
    <property type="component" value="Unassembled WGS sequence"/>
</dbReference>
<dbReference type="RefSeq" id="WP_264514188.1">
    <property type="nucleotide sequence ID" value="NZ_JAPDDR010000006.1"/>
</dbReference>
<proteinExistence type="predicted"/>
<evidence type="ECO:0000313" key="1">
    <source>
        <dbReference type="EMBL" id="MCW1914652.1"/>
    </source>
</evidence>
<comment type="caution">
    <text evidence="1">The sequence shown here is derived from an EMBL/GenBank/DDBJ whole genome shotgun (WGS) entry which is preliminary data.</text>
</comment>
<organism evidence="1 2">
    <name type="scientific">Luteolibacter rhizosphaerae</name>
    <dbReference type="NCBI Taxonomy" id="2989719"/>
    <lineage>
        <taxon>Bacteria</taxon>
        <taxon>Pseudomonadati</taxon>
        <taxon>Verrucomicrobiota</taxon>
        <taxon>Verrucomicrobiia</taxon>
        <taxon>Verrucomicrobiales</taxon>
        <taxon>Verrucomicrobiaceae</taxon>
        <taxon>Luteolibacter</taxon>
    </lineage>
</organism>